<proteinExistence type="predicted"/>
<keyword evidence="2" id="KW-1185">Reference proteome</keyword>
<dbReference type="EMBL" id="RKHL01000001">
    <property type="protein sequence ID" value="ROR81119.1"/>
    <property type="molecule type" value="Genomic_DNA"/>
</dbReference>
<accession>A0A3N2C0U0</accession>
<reference evidence="1 2" key="1">
    <citation type="submission" date="2018-11" db="EMBL/GenBank/DDBJ databases">
        <title>Sequencing the genomes of 1000 actinobacteria strains.</title>
        <authorList>
            <person name="Klenk H.-P."/>
        </authorList>
    </citation>
    <scope>NUCLEOTIDE SEQUENCE [LARGE SCALE GENOMIC DNA]</scope>
    <source>
        <strain evidence="1 2">DSM 14012</strain>
    </source>
</reference>
<comment type="caution">
    <text evidence="1">The sequence shown here is derived from an EMBL/GenBank/DDBJ whole genome shotgun (WGS) entry which is preliminary data.</text>
</comment>
<dbReference type="Pfam" id="PF25673">
    <property type="entry name" value="Terminase_7"/>
    <property type="match status" value="1"/>
</dbReference>
<dbReference type="Proteomes" id="UP000266915">
    <property type="component" value="Unassembled WGS sequence"/>
</dbReference>
<evidence type="ECO:0000313" key="1">
    <source>
        <dbReference type="EMBL" id="ROR81119.1"/>
    </source>
</evidence>
<sequence length="159" mass="18362">MAGRGPAPKDPSKRARTNKDVIQLRVVEVQPVEQPELPSFSIMVTVDEQLVTQEFEWPSMTQDWWAMLAHHPLAKEFIETDWSYLMETARLHAEFWMGKLSLAAELRLREAKYGFTPEDRARLRIQFAQATEAEVSVASKVRSSRDRFVGMQVRDELEA</sequence>
<name>A0A3N2C0U0_9MICO</name>
<dbReference type="InterPro" id="IPR057972">
    <property type="entry name" value="Terminase_7"/>
</dbReference>
<gene>
    <name evidence="1" type="ORF">EDD42_1171</name>
</gene>
<dbReference type="AlphaFoldDB" id="A0A3N2C0U0"/>
<protein>
    <submittedName>
        <fullName evidence="1">Uncharacterized protein</fullName>
    </submittedName>
</protein>
<organism evidence="1 2">
    <name type="scientific">Plantibacter flavus</name>
    <dbReference type="NCBI Taxonomy" id="150123"/>
    <lineage>
        <taxon>Bacteria</taxon>
        <taxon>Bacillati</taxon>
        <taxon>Actinomycetota</taxon>
        <taxon>Actinomycetes</taxon>
        <taxon>Micrococcales</taxon>
        <taxon>Microbacteriaceae</taxon>
        <taxon>Plantibacter</taxon>
    </lineage>
</organism>
<evidence type="ECO:0000313" key="2">
    <source>
        <dbReference type="Proteomes" id="UP000266915"/>
    </source>
</evidence>